<dbReference type="InterPro" id="IPR017441">
    <property type="entry name" value="Protein_kinase_ATP_BS"/>
</dbReference>
<dbReference type="Gene3D" id="2.130.10.10">
    <property type="entry name" value="YVTN repeat-like/Quinoprotein amine dehydrogenase"/>
    <property type="match status" value="2"/>
</dbReference>
<dbReference type="GO" id="GO:0004674">
    <property type="term" value="F:protein serine/threonine kinase activity"/>
    <property type="evidence" value="ECO:0007669"/>
    <property type="project" value="UniProtKB-EC"/>
</dbReference>
<feature type="region of interest" description="Disordered" evidence="6">
    <location>
        <begin position="401"/>
        <end position="430"/>
    </location>
</feature>
<dbReference type="PROSITE" id="PS50011">
    <property type="entry name" value="PROTEIN_KINASE_DOM"/>
    <property type="match status" value="1"/>
</dbReference>
<dbReference type="SUPFAM" id="SSF82171">
    <property type="entry name" value="DPP6 N-terminal domain-like"/>
    <property type="match status" value="2"/>
</dbReference>
<sequence>MIKSPPNRLCPDHQEMYRFVMGDLDEPSSQILSSHLEQCPQCNDIIAMEDEVLLAWLRRGLKTPLPADDPDILNVIQIAKQAGTKRATDSPSAPPLPSMPAEIRDYQILEQIGAGGMGIVYRALHRRLKREVVLKVLNQRMSDDPSAVMRFEREMEAIGRLNHAHIVAAHDAGEVEGTHYLVMEYVDGITVSQLSRKLKQLSLTDACEIARQTAEALEFAHQQSLIHRDIKPSNLMISKAGIVKVLDLGLARLLKQESPDSELTNAGQIMGTVEYMAPEQAESLTDVDFRADIYSLGVTLYKLLAGASPYRFDEQDPAWKRLQKITTQTPVPLEEFRAELPPPLIQLVSDMLQREPAKRPASMAEVADRLQPFCAEANLAQLLSVDADQYAEQHDSSRTILESSLKGTRFSPDPNQNRETRPVAASVNDRGGNRRKPLLAALGGLGLVALLSVIIFLQSPSGAVEIRLADGVADDIQVNVLQKGRVIKVADQKSGWKIELKSGEYQLQLNGSDDEVQLDKHQVRILRGQSEVVSITHKPDTALAKQDTNQSPALKTKQPATTTEFQWPKKTKPTKQMGVLTASATFPEIPDWQIPFQDPFTQARFSPNGKYYLSSDSSYNTSPLITLTQVSTGEAIRSHQSRKFHKWNADSWYSWAPDSSAYCFSTSTGLTIVFIDPLRASIEIPVDAAREGFITGVSWRPDGKMIAVAMFHENLRSQIRLYHPDGSPGETLVNQKYTRSDKNQRIHWDLIWSPDSRYLLACNHDKSGVLHIDTTTRQVTPWLEENPLEIHEAAWSPDGKTIAFSGSKQILITSPQGKILQRHSFPELYAQDLLWSADSKQLLVLSQTNYLIPSSGKPVSFHQNEINHNAKLIAAWPDQSGQRFLALDSLLGLQWYNLTTGEAQAVVEPRSANVPVWAHWGDLPIQNLVWNRQGTQLATFSRYNTSSQRSFIQVWNADGTNAHTITIPGQAARVAFDPRGDKLTATTTDGRLYQWSGQQNQPVTPILTQYHYIVPFARPEISFSYDGRYIACGAGVIDRKTNQIIWDYQSEKKNRYGFIPAWSPVENVLAVVSGTDSIISLHHPDGSRIAMSKPQKSTNGRPDVLIVRWSPDGQWIAVPQNRPDSVTFYSQNLKRIHQILKAGAGNFHDSHNSFWNWSADSQHLMGLATNGSKSDRALVVFTPDKQQIQDKQFQLPGYTTALLSTSPAGNHILLVKDQSTLCIHKLTNDNGPEIGPLLWQGEMFADGSSVSFTPSGELISESNRGSQNLRCLIEEQNGVQTPLRYSEFLERLKLPPEQVSLMSVLSRGGQIRSIETGELLAATANIQGQNRIASLTEPALIDLTSEQAYLKGLFILKNVKAGTHLDFSGNHLCTDRVLKYLQGANTIVSLNLADTSVSFASLATLQSMPALKAINLSGTGIRDETIAGLATLPALESLNISNTLISDRCIDALLQMKHLKSLNLTGCQLSETQIKRIQTERPDCELIR</sequence>
<evidence type="ECO:0000313" key="9">
    <source>
        <dbReference type="Proteomes" id="UP000320722"/>
    </source>
</evidence>
<dbReference type="Gene3D" id="1.10.510.10">
    <property type="entry name" value="Transferase(Phosphotransferase) domain 1"/>
    <property type="match status" value="1"/>
</dbReference>
<dbReference type="InterPro" id="IPR011659">
    <property type="entry name" value="WD40"/>
</dbReference>
<dbReference type="Pfam" id="PF07676">
    <property type="entry name" value="PD40"/>
    <property type="match status" value="1"/>
</dbReference>
<evidence type="ECO:0000256" key="6">
    <source>
        <dbReference type="SAM" id="MobiDB-lite"/>
    </source>
</evidence>
<evidence type="ECO:0000256" key="3">
    <source>
        <dbReference type="ARBA" id="ARBA00022777"/>
    </source>
</evidence>
<dbReference type="EMBL" id="CP036347">
    <property type="protein sequence ID" value="QDU02335.1"/>
    <property type="molecule type" value="Genomic_DNA"/>
</dbReference>
<dbReference type="InterPro" id="IPR041916">
    <property type="entry name" value="Anti_sigma_zinc_sf"/>
</dbReference>
<feature type="domain" description="Protein kinase" evidence="7">
    <location>
        <begin position="106"/>
        <end position="374"/>
    </location>
</feature>
<protein>
    <submittedName>
        <fullName evidence="8">Serine/threonine-protein kinase PknB</fullName>
        <ecNumber evidence="8">2.7.11.1</ecNumber>
    </submittedName>
</protein>
<dbReference type="Gene3D" id="1.10.10.1320">
    <property type="entry name" value="Anti-sigma factor, zinc-finger domain"/>
    <property type="match status" value="1"/>
</dbReference>
<dbReference type="RefSeq" id="WP_145039050.1">
    <property type="nucleotide sequence ID" value="NZ_CP036347.1"/>
</dbReference>
<dbReference type="CDD" id="cd14014">
    <property type="entry name" value="STKc_PknB_like"/>
    <property type="match status" value="1"/>
</dbReference>
<feature type="binding site" evidence="5">
    <location>
        <position position="135"/>
    </location>
    <ligand>
        <name>ATP</name>
        <dbReference type="ChEBI" id="CHEBI:30616"/>
    </ligand>
</feature>
<evidence type="ECO:0000259" key="7">
    <source>
        <dbReference type="PROSITE" id="PS50011"/>
    </source>
</evidence>
<dbReference type="PANTHER" id="PTHR43289:SF6">
    <property type="entry name" value="SERINE_THREONINE-PROTEIN KINASE NEKL-3"/>
    <property type="match status" value="1"/>
</dbReference>
<organism evidence="8 9">
    <name type="scientific">Gimesia chilikensis</name>
    <dbReference type="NCBI Taxonomy" id="2605989"/>
    <lineage>
        <taxon>Bacteria</taxon>
        <taxon>Pseudomonadati</taxon>
        <taxon>Planctomycetota</taxon>
        <taxon>Planctomycetia</taxon>
        <taxon>Planctomycetales</taxon>
        <taxon>Planctomycetaceae</taxon>
        <taxon>Gimesia</taxon>
    </lineage>
</organism>
<dbReference type="InterPro" id="IPR000719">
    <property type="entry name" value="Prot_kinase_dom"/>
</dbReference>
<evidence type="ECO:0000313" key="8">
    <source>
        <dbReference type="EMBL" id="QDU02335.1"/>
    </source>
</evidence>
<dbReference type="GO" id="GO:0005524">
    <property type="term" value="F:ATP binding"/>
    <property type="evidence" value="ECO:0007669"/>
    <property type="project" value="UniProtKB-UniRule"/>
</dbReference>
<dbReference type="Proteomes" id="UP000320722">
    <property type="component" value="Chromosome"/>
</dbReference>
<name>A0A517WAQ0_9PLAN</name>
<dbReference type="SUPFAM" id="SSF69322">
    <property type="entry name" value="Tricorn protease domain 2"/>
    <property type="match status" value="1"/>
</dbReference>
<dbReference type="InterPro" id="IPR008271">
    <property type="entry name" value="Ser/Thr_kinase_AS"/>
</dbReference>
<accession>A0A517WAQ0</accession>
<dbReference type="InterPro" id="IPR015943">
    <property type="entry name" value="WD40/YVTN_repeat-like_dom_sf"/>
</dbReference>
<dbReference type="Gene3D" id="3.30.200.20">
    <property type="entry name" value="Phosphorylase Kinase, domain 1"/>
    <property type="match status" value="1"/>
</dbReference>
<keyword evidence="3 8" id="KW-0418">Kinase</keyword>
<dbReference type="Gene3D" id="3.80.10.10">
    <property type="entry name" value="Ribonuclease Inhibitor"/>
    <property type="match status" value="1"/>
</dbReference>
<dbReference type="SUPFAM" id="SSF56112">
    <property type="entry name" value="Protein kinase-like (PK-like)"/>
    <property type="match status" value="1"/>
</dbReference>
<dbReference type="EC" id="2.7.11.1" evidence="8"/>
<dbReference type="SUPFAM" id="SSF52047">
    <property type="entry name" value="RNI-like"/>
    <property type="match status" value="1"/>
</dbReference>
<evidence type="ECO:0000256" key="1">
    <source>
        <dbReference type="ARBA" id="ARBA00022679"/>
    </source>
</evidence>
<dbReference type="PANTHER" id="PTHR43289">
    <property type="entry name" value="MITOGEN-ACTIVATED PROTEIN KINASE KINASE KINASE 20-RELATED"/>
    <property type="match status" value="1"/>
</dbReference>
<proteinExistence type="predicted"/>
<evidence type="ECO:0000256" key="4">
    <source>
        <dbReference type="ARBA" id="ARBA00022840"/>
    </source>
</evidence>
<keyword evidence="1 8" id="KW-0808">Transferase</keyword>
<keyword evidence="4 5" id="KW-0067">ATP-binding</keyword>
<dbReference type="SMART" id="SM00220">
    <property type="entry name" value="S_TKc"/>
    <property type="match status" value="1"/>
</dbReference>
<dbReference type="InterPro" id="IPR011009">
    <property type="entry name" value="Kinase-like_dom_sf"/>
</dbReference>
<reference evidence="8 9" key="1">
    <citation type="submission" date="2019-02" db="EMBL/GenBank/DDBJ databases">
        <title>Deep-cultivation of Planctomycetes and their phenomic and genomic characterization uncovers novel biology.</title>
        <authorList>
            <person name="Wiegand S."/>
            <person name="Jogler M."/>
            <person name="Boedeker C."/>
            <person name="Pinto D."/>
            <person name="Vollmers J."/>
            <person name="Rivas-Marin E."/>
            <person name="Kohn T."/>
            <person name="Peeters S.H."/>
            <person name="Heuer A."/>
            <person name="Rast P."/>
            <person name="Oberbeckmann S."/>
            <person name="Bunk B."/>
            <person name="Jeske O."/>
            <person name="Meyerdierks A."/>
            <person name="Storesund J.E."/>
            <person name="Kallscheuer N."/>
            <person name="Luecker S."/>
            <person name="Lage O.M."/>
            <person name="Pohl T."/>
            <person name="Merkel B.J."/>
            <person name="Hornburger P."/>
            <person name="Mueller R.-W."/>
            <person name="Bruemmer F."/>
            <person name="Labrenz M."/>
            <person name="Spormann A.M."/>
            <person name="Op den Camp H."/>
            <person name="Overmann J."/>
            <person name="Amann R."/>
            <person name="Jetten M.S.M."/>
            <person name="Mascher T."/>
            <person name="Medema M.H."/>
            <person name="Devos D.P."/>
            <person name="Kaster A.-K."/>
            <person name="Ovreas L."/>
            <person name="Rohde M."/>
            <person name="Galperin M.Y."/>
            <person name="Jogler C."/>
        </authorList>
    </citation>
    <scope>NUCLEOTIDE SEQUENCE [LARGE SCALE GENOMIC DNA]</scope>
    <source>
        <strain evidence="8 9">V6</strain>
    </source>
</reference>
<gene>
    <name evidence="8" type="primary">pknB_6</name>
    <name evidence="8" type="ORF">V6x_20370</name>
</gene>
<dbReference type="InterPro" id="IPR032675">
    <property type="entry name" value="LRR_dom_sf"/>
</dbReference>
<dbReference type="PROSITE" id="PS00107">
    <property type="entry name" value="PROTEIN_KINASE_ATP"/>
    <property type="match status" value="1"/>
</dbReference>
<dbReference type="Pfam" id="PF00069">
    <property type="entry name" value="Pkinase"/>
    <property type="match status" value="1"/>
</dbReference>
<dbReference type="PROSITE" id="PS00108">
    <property type="entry name" value="PROTEIN_KINASE_ST"/>
    <property type="match status" value="1"/>
</dbReference>
<keyword evidence="2 5" id="KW-0547">Nucleotide-binding</keyword>
<evidence type="ECO:0000256" key="2">
    <source>
        <dbReference type="ARBA" id="ARBA00022741"/>
    </source>
</evidence>
<evidence type="ECO:0000256" key="5">
    <source>
        <dbReference type="PROSITE-ProRule" id="PRU10141"/>
    </source>
</evidence>